<keyword evidence="1" id="KW-1133">Transmembrane helix</keyword>
<reference evidence="2 3" key="1">
    <citation type="submission" date="2022-06" db="EMBL/GenBank/DDBJ databases">
        <authorList>
            <person name="So Y."/>
        </authorList>
    </citation>
    <scope>NUCLEOTIDE SEQUENCE [LARGE SCALE GENOMIC DNA]</scope>
    <source>
        <strain evidence="2 3">STR3</strain>
    </source>
</reference>
<sequence>MDFLASTAIVIVGAFVFLAFVGVGLFGALATSPGWRFGVMGFGILLMTAVWLLAAGRGDGQPAVVYASKYGGGSDELADSGGALAGLWLRSMLLHAGVGVVVAWLMVTLINQRNKRRDA</sequence>
<protein>
    <submittedName>
        <fullName evidence="2">Uncharacterized protein</fullName>
    </submittedName>
</protein>
<keyword evidence="3" id="KW-1185">Reference proteome</keyword>
<keyword evidence="1" id="KW-0812">Transmembrane</keyword>
<organism evidence="2 3">
    <name type="scientific">Nocardioides pinisoli</name>
    <dbReference type="NCBI Taxonomy" id="2950279"/>
    <lineage>
        <taxon>Bacteria</taxon>
        <taxon>Bacillati</taxon>
        <taxon>Actinomycetota</taxon>
        <taxon>Actinomycetes</taxon>
        <taxon>Propionibacteriales</taxon>
        <taxon>Nocardioidaceae</taxon>
        <taxon>Nocardioides</taxon>
    </lineage>
</organism>
<comment type="caution">
    <text evidence="2">The sequence shown here is derived from an EMBL/GenBank/DDBJ whole genome shotgun (WGS) entry which is preliminary data.</text>
</comment>
<evidence type="ECO:0000313" key="3">
    <source>
        <dbReference type="Proteomes" id="UP001204524"/>
    </source>
</evidence>
<dbReference type="Proteomes" id="UP001204524">
    <property type="component" value="Unassembled WGS sequence"/>
</dbReference>
<dbReference type="EMBL" id="JANARS010000001">
    <property type="protein sequence ID" value="MCP3420835.1"/>
    <property type="molecule type" value="Genomic_DNA"/>
</dbReference>
<feature type="transmembrane region" description="Helical" evidence="1">
    <location>
        <begin position="6"/>
        <end position="30"/>
    </location>
</feature>
<accession>A0ABT1KSV4</accession>
<evidence type="ECO:0000256" key="1">
    <source>
        <dbReference type="SAM" id="Phobius"/>
    </source>
</evidence>
<feature type="transmembrane region" description="Helical" evidence="1">
    <location>
        <begin position="87"/>
        <end position="110"/>
    </location>
</feature>
<gene>
    <name evidence="2" type="ORF">NCI01_03400</name>
</gene>
<dbReference type="RefSeq" id="WP_254180058.1">
    <property type="nucleotide sequence ID" value="NZ_JANARS010000001.1"/>
</dbReference>
<evidence type="ECO:0000313" key="2">
    <source>
        <dbReference type="EMBL" id="MCP3420835.1"/>
    </source>
</evidence>
<name>A0ABT1KSV4_9ACTN</name>
<keyword evidence="1" id="KW-0472">Membrane</keyword>
<feature type="transmembrane region" description="Helical" evidence="1">
    <location>
        <begin position="37"/>
        <end position="54"/>
    </location>
</feature>
<proteinExistence type="predicted"/>